<evidence type="ECO:0008006" key="2">
    <source>
        <dbReference type="Google" id="ProtNLM"/>
    </source>
</evidence>
<protein>
    <recommendedName>
        <fullName evidence="2">Myb-like domain-containing protein</fullName>
    </recommendedName>
</protein>
<name>A0A6C0J076_9ZZZZ</name>
<dbReference type="Pfam" id="PF13921">
    <property type="entry name" value="Myb_DNA-bind_6"/>
    <property type="match status" value="1"/>
</dbReference>
<dbReference type="AlphaFoldDB" id="A0A6C0J076"/>
<organism evidence="1">
    <name type="scientific">viral metagenome</name>
    <dbReference type="NCBI Taxonomy" id="1070528"/>
    <lineage>
        <taxon>unclassified sequences</taxon>
        <taxon>metagenomes</taxon>
        <taxon>organismal metagenomes</taxon>
    </lineage>
</organism>
<proteinExistence type="predicted"/>
<dbReference type="EMBL" id="MN740300">
    <property type="protein sequence ID" value="QHT99028.1"/>
    <property type="molecule type" value="Genomic_DNA"/>
</dbReference>
<accession>A0A6C0J076</accession>
<reference evidence="1" key="1">
    <citation type="journal article" date="2020" name="Nature">
        <title>Giant virus diversity and host interactions through global metagenomics.</title>
        <authorList>
            <person name="Schulz F."/>
            <person name="Roux S."/>
            <person name="Paez-Espino D."/>
            <person name="Jungbluth S."/>
            <person name="Walsh D.A."/>
            <person name="Denef V.J."/>
            <person name="McMahon K.D."/>
            <person name="Konstantinidis K.T."/>
            <person name="Eloe-Fadrosh E.A."/>
            <person name="Kyrpides N.C."/>
            <person name="Woyke T."/>
        </authorList>
    </citation>
    <scope>NUCLEOTIDE SEQUENCE</scope>
    <source>
        <strain evidence="1">GVMAG-M-3300025695-21</strain>
    </source>
</reference>
<evidence type="ECO:0000313" key="1">
    <source>
        <dbReference type="EMBL" id="QHT99028.1"/>
    </source>
</evidence>
<sequence>MFNSSINTYYKNYYNDNCVNLSDDDNKSNENSEYKDKKELKNDGKIWTKEDDKYLLKLVILDYNYKDISDILERTEDAIKARFVKKVLCKKYTKKTLNDNFNTFCKSFDIKRNDMIRYITYVIPSFELKEIKKNRINFM</sequence>